<sequence>MGIEKIIKEKLYRDIGNDEINITLIEQIHGLSRSRIDVYANYELAVHETNEVYIFQIKMNKANEKLETIKFVIFEKNSPQDILINKYDTLSEAYENIRFRERYLIDIFQEFKLFNMSVEQFNNMNASNLNISAKVVKSKNQKKVYSFEIYLNDKLIAKEVPNIYSLNIEDLINDSKNIVRTKNYEGLNYSYMCLDDCYTKSYER</sequence>
<evidence type="ECO:0000313" key="1">
    <source>
        <dbReference type="EMBL" id="HAT4308330.1"/>
    </source>
</evidence>
<gene>
    <name evidence="1" type="ORF">I9080_002140</name>
</gene>
<dbReference type="EMBL" id="DACTCB010000011">
    <property type="protein sequence ID" value="HAT4308330.1"/>
    <property type="molecule type" value="Genomic_DNA"/>
</dbReference>
<organism evidence="1">
    <name type="scientific">Clostridium perfringens</name>
    <dbReference type="NCBI Taxonomy" id="1502"/>
    <lineage>
        <taxon>Bacteria</taxon>
        <taxon>Bacillati</taxon>
        <taxon>Bacillota</taxon>
        <taxon>Clostridia</taxon>
        <taxon>Eubacteriales</taxon>
        <taxon>Clostridiaceae</taxon>
        <taxon>Clostridium</taxon>
    </lineage>
</organism>
<name>A0A8H9QY69_CLOPF</name>
<reference evidence="1" key="2">
    <citation type="submission" date="2020-07" db="EMBL/GenBank/DDBJ databases">
        <authorList>
            <consortium name="NCBI Pathogen Detection Project"/>
        </authorList>
    </citation>
    <scope>NUCLEOTIDE SEQUENCE</scope>
    <source>
        <strain evidence="1">C8</strain>
    </source>
</reference>
<dbReference type="AlphaFoldDB" id="A0A8H9QY69"/>
<comment type="caution">
    <text evidence="1">The sequence shown here is derived from an EMBL/GenBank/DDBJ whole genome shotgun (WGS) entry which is preliminary data.</text>
</comment>
<protein>
    <submittedName>
        <fullName evidence="1">Uncharacterized protein</fullName>
    </submittedName>
</protein>
<accession>A0A8H9QY69</accession>
<reference evidence="1" key="1">
    <citation type="journal article" date="2018" name="Genome Biol.">
        <title>SKESA: strategic k-mer extension for scrupulous assemblies.</title>
        <authorList>
            <person name="Souvorov A."/>
            <person name="Agarwala R."/>
            <person name="Lipman D.J."/>
        </authorList>
    </citation>
    <scope>NUCLEOTIDE SEQUENCE</scope>
    <source>
        <strain evidence="1">C8</strain>
    </source>
</reference>
<dbReference type="RefSeq" id="WP_004456641.1">
    <property type="nucleotide sequence ID" value="NZ_JAJCSJ010000047.1"/>
</dbReference>
<proteinExistence type="predicted"/>
<dbReference type="Proteomes" id="UP000859547">
    <property type="component" value="Unassembled WGS sequence"/>
</dbReference>